<dbReference type="PANTHER" id="PTHR43883:SF1">
    <property type="entry name" value="GLUCONOKINASE"/>
    <property type="match status" value="1"/>
</dbReference>
<dbReference type="Gene3D" id="3.90.1200.10">
    <property type="match status" value="1"/>
</dbReference>
<evidence type="ECO:0000313" key="2">
    <source>
        <dbReference type="EMBL" id="XBO43223.1"/>
    </source>
</evidence>
<dbReference type="PANTHER" id="PTHR43883">
    <property type="entry name" value="SLR0207 PROTEIN"/>
    <property type="match status" value="1"/>
</dbReference>
<organism evidence="2">
    <name type="scientific">Pedococcus sp. KACC 23699</name>
    <dbReference type="NCBI Taxonomy" id="3149228"/>
    <lineage>
        <taxon>Bacteria</taxon>
        <taxon>Bacillati</taxon>
        <taxon>Actinomycetota</taxon>
        <taxon>Actinomycetes</taxon>
        <taxon>Micrococcales</taxon>
        <taxon>Intrasporangiaceae</taxon>
        <taxon>Pedococcus</taxon>
    </lineage>
</organism>
<dbReference type="InterPro" id="IPR011009">
    <property type="entry name" value="Kinase-like_dom_sf"/>
</dbReference>
<dbReference type="InterPro" id="IPR052732">
    <property type="entry name" value="Cell-binding_unc_protein"/>
</dbReference>
<accession>A0AAU7JSF2</accession>
<protein>
    <submittedName>
        <fullName evidence="2">AAA family ATPase</fullName>
    </submittedName>
</protein>
<dbReference type="SUPFAM" id="SSF52540">
    <property type="entry name" value="P-loop containing nucleoside triphosphate hydrolases"/>
    <property type="match status" value="1"/>
</dbReference>
<name>A0AAU7JSF2_9MICO</name>
<dbReference type="RefSeq" id="WP_406830653.1">
    <property type="nucleotide sequence ID" value="NZ_CP157483.1"/>
</dbReference>
<evidence type="ECO:0000259" key="1">
    <source>
        <dbReference type="Pfam" id="PF01636"/>
    </source>
</evidence>
<gene>
    <name evidence="2" type="ORF">ABEG17_16900</name>
</gene>
<dbReference type="InterPro" id="IPR002575">
    <property type="entry name" value="Aminoglycoside_PTrfase"/>
</dbReference>
<dbReference type="SUPFAM" id="SSF56112">
    <property type="entry name" value="Protein kinase-like (PK-like)"/>
    <property type="match status" value="1"/>
</dbReference>
<proteinExistence type="predicted"/>
<dbReference type="InterPro" id="IPR027417">
    <property type="entry name" value="P-loop_NTPase"/>
</dbReference>
<dbReference type="Pfam" id="PF13671">
    <property type="entry name" value="AAA_33"/>
    <property type="match status" value="1"/>
</dbReference>
<reference evidence="2" key="1">
    <citation type="submission" date="2024-05" db="EMBL/GenBank/DDBJ databases">
        <authorList>
            <person name="Kim S."/>
            <person name="Heo J."/>
            <person name="Choi H."/>
            <person name="Choi Y."/>
            <person name="Kwon S.-W."/>
            <person name="Kim Y."/>
        </authorList>
    </citation>
    <scope>NUCLEOTIDE SEQUENCE</scope>
    <source>
        <strain evidence="2">KACC 23699</strain>
    </source>
</reference>
<dbReference type="EMBL" id="CP157483">
    <property type="protein sequence ID" value="XBO43223.1"/>
    <property type="molecule type" value="Genomic_DNA"/>
</dbReference>
<feature type="domain" description="Aminoglycoside phosphotransferase" evidence="1">
    <location>
        <begin position="59"/>
        <end position="266"/>
    </location>
</feature>
<dbReference type="Pfam" id="PF01636">
    <property type="entry name" value="APH"/>
    <property type="match status" value="1"/>
</dbReference>
<dbReference type="Gene3D" id="3.40.50.300">
    <property type="entry name" value="P-loop containing nucleotide triphosphate hydrolases"/>
    <property type="match status" value="1"/>
</dbReference>
<sequence>MTEPSADVAGAAQPAVLPPAAAAEVRETHSAVVLLCGEFAYKVKKPVDLGFLDFSTAERRRAACHRELVLNRRMTPDVYVEVLDLVDEQGTARDHVLVMRRMPDDRRLSTLVRQGSDVTEAVRQLARQVASFHSSARTNAQISECGSPEALEQRWRSNTEALRQLAPSGVPTATIAEVERLCAAYVSGRRALLEDRMRTGRVRDGHGDLLADDIFLLPQGPRVLDCLDFDDTLRWMDVVDDLASLVMDLERLGAAPVAAQLVRDYHEFSGAVEPSSLAHHYVAYRAVMRCKIAAIRESTSTGAARDAAAREAAVLAAIGVRHLRAGVPRLVLVGGAPGTGKSTTADRLGELLSVGVLSADRVRKELAGLSPDVHHPEPYGVGLYSQESTDATYRSLAAKARYLVGRGETVVVDASFSTVAQRDLFHAVGSDLRSPVVGLECAAPREVVAARLRGREHVPSQYSDADLDVGMKLAGARQAWPSAVTVDTTASPELTARRAAETVSGAVAETVSGAVGS</sequence>
<dbReference type="AlphaFoldDB" id="A0AAU7JSF2"/>